<name>A0AAW9HUM7_9ACTO</name>
<dbReference type="Proteomes" id="UP001275049">
    <property type="component" value="Unassembled WGS sequence"/>
</dbReference>
<evidence type="ECO:0000313" key="4">
    <source>
        <dbReference type="Proteomes" id="UP001275049"/>
    </source>
</evidence>
<proteinExistence type="predicted"/>
<dbReference type="RefSeq" id="WP_156825505.1">
    <property type="nucleotide sequence ID" value="NZ_CAMYCL010000018.1"/>
</dbReference>
<feature type="region of interest" description="Disordered" evidence="1">
    <location>
        <begin position="40"/>
        <end position="60"/>
    </location>
</feature>
<dbReference type="EMBL" id="JAWNGC010000008">
    <property type="protein sequence ID" value="MDY5155443.1"/>
    <property type="molecule type" value="Genomic_DNA"/>
</dbReference>
<evidence type="ECO:0000313" key="5">
    <source>
        <dbReference type="Proteomes" id="UP001281731"/>
    </source>
</evidence>
<dbReference type="AlphaFoldDB" id="A0AAW9HUM7"/>
<evidence type="ECO:0000313" key="2">
    <source>
        <dbReference type="EMBL" id="MDY5132216.1"/>
    </source>
</evidence>
<comment type="caution">
    <text evidence="3">The sequence shown here is derived from an EMBL/GenBank/DDBJ whole genome shotgun (WGS) entry which is preliminary data.</text>
</comment>
<dbReference type="Proteomes" id="UP001281731">
    <property type="component" value="Unassembled WGS sequence"/>
</dbReference>
<gene>
    <name evidence="3" type="ORF">R6G80_06885</name>
    <name evidence="2" type="ORF">R6G86_00455</name>
</gene>
<evidence type="ECO:0000313" key="3">
    <source>
        <dbReference type="EMBL" id="MDY5155443.1"/>
    </source>
</evidence>
<keyword evidence="4" id="KW-1185">Reference proteome</keyword>
<sequence>MRQTSEQFWGTENEVVMKKYMGAVMSVLFGVSLLGACSSQKDPLEARPSNPSMPSAEKMPGKSEFYRAATGCGVEKTIGDSSQPITIEPLGKGEAMRIVVGEKREGKMMLTKNDAQCIIKLLGADEKTAKRAMEDANGIGGAEYFGTNYVVMSIKEKRGPTLTVANRKDVQDWNKEVNKAS</sequence>
<dbReference type="EMBL" id="JAWNGA010000001">
    <property type="protein sequence ID" value="MDY5132216.1"/>
    <property type="molecule type" value="Genomic_DNA"/>
</dbReference>
<reference evidence="3 4" key="1">
    <citation type="submission" date="2023-10" db="EMBL/GenBank/DDBJ databases">
        <title>Whole Genome based description of the genera Actinobaculum and Actinotignum reveals a complex phylogenetic relationship within the species included in the genus Actinotignum.</title>
        <authorList>
            <person name="Jensen C.S."/>
            <person name="Dargis R."/>
            <person name="Kemp M."/>
            <person name="Christensen J.J."/>
        </authorList>
    </citation>
    <scope>NUCLEOTIDE SEQUENCE</scope>
    <source>
        <strain evidence="3">SLA_B511</strain>
        <strain evidence="2 4">SLA_B974</strain>
    </source>
</reference>
<protein>
    <submittedName>
        <fullName evidence="3">Uncharacterized protein</fullName>
    </submittedName>
</protein>
<organism evidence="3 5">
    <name type="scientific">Actinotignum urinale</name>
    <dbReference type="NCBI Taxonomy" id="190146"/>
    <lineage>
        <taxon>Bacteria</taxon>
        <taxon>Bacillati</taxon>
        <taxon>Actinomycetota</taxon>
        <taxon>Actinomycetes</taxon>
        <taxon>Actinomycetales</taxon>
        <taxon>Actinomycetaceae</taxon>
        <taxon>Actinotignum</taxon>
    </lineage>
</organism>
<accession>A0AAW9HUM7</accession>
<evidence type="ECO:0000256" key="1">
    <source>
        <dbReference type="SAM" id="MobiDB-lite"/>
    </source>
</evidence>